<dbReference type="AlphaFoldDB" id="A0A174AQG2"/>
<dbReference type="InterPro" id="IPR003660">
    <property type="entry name" value="HAMP_dom"/>
</dbReference>
<gene>
    <name evidence="14" type="primary">ypdA_2</name>
    <name evidence="14" type="ORF">ERS852476_01380</name>
</gene>
<dbReference type="Proteomes" id="UP000095645">
    <property type="component" value="Unassembled WGS sequence"/>
</dbReference>
<keyword evidence="3" id="KW-0597">Phosphoprotein</keyword>
<dbReference type="InterPro" id="IPR003594">
    <property type="entry name" value="HATPase_dom"/>
</dbReference>
<protein>
    <submittedName>
        <fullName evidence="14">Inner membrane protein ypdA</fullName>
    </submittedName>
</protein>
<keyword evidence="10" id="KW-0902">Two-component regulatory system</keyword>
<keyword evidence="8" id="KW-0067">ATP-binding</keyword>
<dbReference type="SUPFAM" id="SSF55874">
    <property type="entry name" value="ATPase domain of HSP90 chaperone/DNA topoisomerase II/histidine kinase"/>
    <property type="match status" value="1"/>
</dbReference>
<dbReference type="InterPro" id="IPR050640">
    <property type="entry name" value="Bact_2-comp_sensor_kinase"/>
</dbReference>
<dbReference type="InterPro" id="IPR010559">
    <property type="entry name" value="Sig_transdc_His_kin_internal"/>
</dbReference>
<evidence type="ECO:0000313" key="15">
    <source>
        <dbReference type="Proteomes" id="UP000095645"/>
    </source>
</evidence>
<dbReference type="Pfam" id="PF00672">
    <property type="entry name" value="HAMP"/>
    <property type="match status" value="1"/>
</dbReference>
<keyword evidence="2" id="KW-1003">Cell membrane</keyword>
<feature type="domain" description="HAMP" evidence="13">
    <location>
        <begin position="315"/>
        <end position="367"/>
    </location>
</feature>
<dbReference type="InterPro" id="IPR036890">
    <property type="entry name" value="HATPase_C_sf"/>
</dbReference>
<dbReference type="PROSITE" id="PS50885">
    <property type="entry name" value="HAMP"/>
    <property type="match status" value="1"/>
</dbReference>
<proteinExistence type="predicted"/>
<evidence type="ECO:0000256" key="11">
    <source>
        <dbReference type="ARBA" id="ARBA00023136"/>
    </source>
</evidence>
<dbReference type="Gene3D" id="6.10.340.10">
    <property type="match status" value="1"/>
</dbReference>
<feature type="transmembrane region" description="Helical" evidence="12">
    <location>
        <begin position="296"/>
        <end position="318"/>
    </location>
</feature>
<dbReference type="PANTHER" id="PTHR34220">
    <property type="entry name" value="SENSOR HISTIDINE KINASE YPDA"/>
    <property type="match status" value="1"/>
</dbReference>
<evidence type="ECO:0000256" key="1">
    <source>
        <dbReference type="ARBA" id="ARBA00004651"/>
    </source>
</evidence>
<evidence type="ECO:0000256" key="6">
    <source>
        <dbReference type="ARBA" id="ARBA00022741"/>
    </source>
</evidence>
<dbReference type="Pfam" id="PF02518">
    <property type="entry name" value="HATPase_c"/>
    <property type="match status" value="1"/>
</dbReference>
<organism evidence="14 15">
    <name type="scientific">Blautia obeum</name>
    <dbReference type="NCBI Taxonomy" id="40520"/>
    <lineage>
        <taxon>Bacteria</taxon>
        <taxon>Bacillati</taxon>
        <taxon>Bacillota</taxon>
        <taxon>Clostridia</taxon>
        <taxon>Lachnospirales</taxon>
        <taxon>Lachnospiraceae</taxon>
        <taxon>Blautia</taxon>
    </lineage>
</organism>
<evidence type="ECO:0000256" key="7">
    <source>
        <dbReference type="ARBA" id="ARBA00022777"/>
    </source>
</evidence>
<dbReference type="SMART" id="SM00304">
    <property type="entry name" value="HAMP"/>
    <property type="match status" value="1"/>
</dbReference>
<dbReference type="CDD" id="cd06225">
    <property type="entry name" value="HAMP"/>
    <property type="match status" value="1"/>
</dbReference>
<dbReference type="RefSeq" id="WP_055057830.1">
    <property type="nucleotide sequence ID" value="NZ_CYZP01000009.1"/>
</dbReference>
<dbReference type="EMBL" id="CYZP01000009">
    <property type="protein sequence ID" value="CUN90109.1"/>
    <property type="molecule type" value="Genomic_DNA"/>
</dbReference>
<dbReference type="GO" id="GO:0005886">
    <property type="term" value="C:plasma membrane"/>
    <property type="evidence" value="ECO:0007669"/>
    <property type="project" value="UniProtKB-SubCell"/>
</dbReference>
<keyword evidence="4" id="KW-0808">Transferase</keyword>
<sequence>MKNLKKWYINLSIQRKILYCTLGVALVVLLAASVSQYMSASSIVTEQTRKQSAGVVNELSVNLDHYFDMVRNSFEYIANNSTVQEELESDEPYKSDGTELYSYYSRSGQIRRLLLQGYTSIYMNDIQLYGYNGANHLLANNHEINENTAQTSCELAEQAKGRCIYYNASEEGLMYMAKQIKDSLTMKPVGILRASIKLSYLKKMTITARDSLAAHIFLLDNDKNVLIESAENDATISDRSWIEKISGNTGEFLFTADGQGYDCVYQRSSDTGLTVVGMIPMSFLQKTARGLQKTTIMLILASLMLCIFLANILAKGIAGPIKRTSKAMQQFAEGDFSVRLPEGRRDEIGAMNSVFNQTIEKIEQLIKQVVEMETVNKDIEFQALQAQINPHFLYNVLDTINWMARKKGEDNICHMVTSISSLMRASISNKRSMVYIREEIKYVQDYLYIQETRYGDKFTSYIEVDERLNELEIPKMTIQTLVENAVVHGVENATWDCFLYVSGEITDGMAVFTVKDDGVGMSQEQLEKLMGTEEEPDHEAERTHTHLGVYAVRKRLDYVYQNKARMSITSEPGKGTQVILEIPMNGNVGVTYRKCDEPVNENNKKRGDER</sequence>
<keyword evidence="6" id="KW-0547">Nucleotide-binding</keyword>
<keyword evidence="11 12" id="KW-0472">Membrane</keyword>
<dbReference type="Pfam" id="PF06580">
    <property type="entry name" value="His_kinase"/>
    <property type="match status" value="1"/>
</dbReference>
<keyword evidence="7" id="KW-0418">Kinase</keyword>
<dbReference type="GO" id="GO:0000155">
    <property type="term" value="F:phosphorelay sensor kinase activity"/>
    <property type="evidence" value="ECO:0007669"/>
    <property type="project" value="InterPro"/>
</dbReference>
<evidence type="ECO:0000256" key="10">
    <source>
        <dbReference type="ARBA" id="ARBA00023012"/>
    </source>
</evidence>
<dbReference type="PANTHER" id="PTHR34220:SF11">
    <property type="entry name" value="SENSOR PROTEIN KINASE HPTS"/>
    <property type="match status" value="1"/>
</dbReference>
<evidence type="ECO:0000256" key="3">
    <source>
        <dbReference type="ARBA" id="ARBA00022553"/>
    </source>
</evidence>
<dbReference type="Gene3D" id="3.30.565.10">
    <property type="entry name" value="Histidine kinase-like ATPase, C-terminal domain"/>
    <property type="match status" value="1"/>
</dbReference>
<name>A0A174AQG2_9FIRM</name>
<evidence type="ECO:0000259" key="13">
    <source>
        <dbReference type="PROSITE" id="PS50885"/>
    </source>
</evidence>
<keyword evidence="5 12" id="KW-0812">Transmembrane</keyword>
<evidence type="ECO:0000256" key="4">
    <source>
        <dbReference type="ARBA" id="ARBA00022679"/>
    </source>
</evidence>
<evidence type="ECO:0000256" key="5">
    <source>
        <dbReference type="ARBA" id="ARBA00022692"/>
    </source>
</evidence>
<keyword evidence="9 12" id="KW-1133">Transmembrane helix</keyword>
<reference evidence="14 15" key="1">
    <citation type="submission" date="2015-09" db="EMBL/GenBank/DDBJ databases">
        <authorList>
            <consortium name="Pathogen Informatics"/>
        </authorList>
    </citation>
    <scope>NUCLEOTIDE SEQUENCE [LARGE SCALE GENOMIC DNA]</scope>
    <source>
        <strain evidence="14 15">2789STDY5834861</strain>
    </source>
</reference>
<accession>A0A174AQG2</accession>
<evidence type="ECO:0000313" key="14">
    <source>
        <dbReference type="EMBL" id="CUN90109.1"/>
    </source>
</evidence>
<dbReference type="SUPFAM" id="SSF158472">
    <property type="entry name" value="HAMP domain-like"/>
    <property type="match status" value="1"/>
</dbReference>
<comment type="subcellular location">
    <subcellularLocation>
        <location evidence="1">Cell membrane</location>
        <topology evidence="1">Multi-pass membrane protein</topology>
    </subcellularLocation>
</comment>
<dbReference type="GO" id="GO:0005524">
    <property type="term" value="F:ATP binding"/>
    <property type="evidence" value="ECO:0007669"/>
    <property type="project" value="UniProtKB-KW"/>
</dbReference>
<evidence type="ECO:0000256" key="12">
    <source>
        <dbReference type="SAM" id="Phobius"/>
    </source>
</evidence>
<evidence type="ECO:0000256" key="2">
    <source>
        <dbReference type="ARBA" id="ARBA00022475"/>
    </source>
</evidence>
<evidence type="ECO:0000256" key="9">
    <source>
        <dbReference type="ARBA" id="ARBA00022989"/>
    </source>
</evidence>
<evidence type="ECO:0000256" key="8">
    <source>
        <dbReference type="ARBA" id="ARBA00022840"/>
    </source>
</evidence>